<evidence type="ECO:0000256" key="1">
    <source>
        <dbReference type="SAM" id="SignalP"/>
    </source>
</evidence>
<protein>
    <submittedName>
        <fullName evidence="2">Uncharacterized protein</fullName>
    </submittedName>
</protein>
<proteinExistence type="predicted"/>
<feature type="signal peptide" evidence="1">
    <location>
        <begin position="1"/>
        <end position="23"/>
    </location>
</feature>
<organism evidence="2 3">
    <name type="scientific">Flavobacterium frigoritolerans</name>
    <dbReference type="NCBI Taxonomy" id="2987686"/>
    <lineage>
        <taxon>Bacteria</taxon>
        <taxon>Pseudomonadati</taxon>
        <taxon>Bacteroidota</taxon>
        <taxon>Flavobacteriia</taxon>
        <taxon>Flavobacteriales</taxon>
        <taxon>Flavobacteriaceae</taxon>
        <taxon>Flavobacterium</taxon>
    </lineage>
</organism>
<comment type="caution">
    <text evidence="2">The sequence shown here is derived from an EMBL/GenBank/DDBJ whole genome shotgun (WGS) entry which is preliminary data.</text>
</comment>
<dbReference type="RefSeq" id="WP_264288677.1">
    <property type="nucleotide sequence ID" value="NZ_JAOZEV010000025.1"/>
</dbReference>
<evidence type="ECO:0000313" key="2">
    <source>
        <dbReference type="EMBL" id="MCV9934508.1"/>
    </source>
</evidence>
<name>A0A9X3HP52_9FLAO</name>
<reference evidence="2" key="1">
    <citation type="submission" date="2022-10" db="EMBL/GenBank/DDBJ databases">
        <title>Two novel species of Flavobacterium.</title>
        <authorList>
            <person name="Liu Q."/>
            <person name="Xin Y.-H."/>
        </authorList>
    </citation>
    <scope>NUCLEOTIDE SEQUENCE</scope>
    <source>
        <strain evidence="2">LS1R47</strain>
    </source>
</reference>
<dbReference type="AlphaFoldDB" id="A0A9X3HP52"/>
<sequence length="275" mass="30194">MMKKNTFIHVLIMLITWSINAQKTGMNTRSPRVALEIGNNLNIEIPDGLIIPKISGAELKSKDAIYQSSYDGIMVYVDFPLNVEDTTSKTEFVVEKGYYYYDATKAKWYKIDRYLNVAAGKTIVQIKRSVTEQLIGTTDTPVVWSSISGINNEVVKLNDIDKAIIELAPGKSFRITAVVGIGTSSVATYLRTKIAPSEPLIDGAKIYMSTLGVVESNSLNEPKGAGTDPICYVYTGNSGLKLSLMARSPEDGRKTFIAGEVTTQNEGTFILIEEL</sequence>
<feature type="chain" id="PRO_5040818085" evidence="1">
    <location>
        <begin position="24"/>
        <end position="275"/>
    </location>
</feature>
<keyword evidence="3" id="KW-1185">Reference proteome</keyword>
<evidence type="ECO:0000313" key="3">
    <source>
        <dbReference type="Proteomes" id="UP001151133"/>
    </source>
</evidence>
<dbReference type="EMBL" id="JAOZEV010000025">
    <property type="protein sequence ID" value="MCV9934508.1"/>
    <property type="molecule type" value="Genomic_DNA"/>
</dbReference>
<keyword evidence="1" id="KW-0732">Signal</keyword>
<accession>A0A9X3HP52</accession>
<gene>
    <name evidence="2" type="ORF">OIU80_19685</name>
</gene>
<dbReference type="Proteomes" id="UP001151133">
    <property type="component" value="Unassembled WGS sequence"/>
</dbReference>